<proteinExistence type="predicted"/>
<gene>
    <name evidence="1" type="ORF">BDR25DRAFT_132563</name>
</gene>
<dbReference type="Proteomes" id="UP000799755">
    <property type="component" value="Unassembled WGS sequence"/>
</dbReference>
<accession>A0ACB6R2W3</accession>
<keyword evidence="2" id="KW-1185">Reference proteome</keyword>
<sequence length="157" mass="17016">MPTVLLPFLIHHAIHAHNLEQKSVHSSQKKILLSTSITSQTNIPSSSGQIDKSHARAPDLTSNPPDPSHSSQPVGSSSAPALPHPFPRTKVRFTAPVSQAAKTRGGEFRLCLLCSVPRIHVSASWRKCAVSWAGPSGRMSRLQVPGASIRTRRRRIA</sequence>
<dbReference type="EMBL" id="MU003500">
    <property type="protein sequence ID" value="KAF2473486.1"/>
    <property type="molecule type" value="Genomic_DNA"/>
</dbReference>
<protein>
    <submittedName>
        <fullName evidence="1">Uncharacterized protein</fullName>
    </submittedName>
</protein>
<evidence type="ECO:0000313" key="1">
    <source>
        <dbReference type="EMBL" id="KAF2473486.1"/>
    </source>
</evidence>
<name>A0ACB6R2W3_9PLEO</name>
<comment type="caution">
    <text evidence="1">The sequence shown here is derived from an EMBL/GenBank/DDBJ whole genome shotgun (WGS) entry which is preliminary data.</text>
</comment>
<organism evidence="1 2">
    <name type="scientific">Lindgomyces ingoldianus</name>
    <dbReference type="NCBI Taxonomy" id="673940"/>
    <lineage>
        <taxon>Eukaryota</taxon>
        <taxon>Fungi</taxon>
        <taxon>Dikarya</taxon>
        <taxon>Ascomycota</taxon>
        <taxon>Pezizomycotina</taxon>
        <taxon>Dothideomycetes</taxon>
        <taxon>Pleosporomycetidae</taxon>
        <taxon>Pleosporales</taxon>
        <taxon>Lindgomycetaceae</taxon>
        <taxon>Lindgomyces</taxon>
    </lineage>
</organism>
<reference evidence="1" key="1">
    <citation type="journal article" date="2020" name="Stud. Mycol.">
        <title>101 Dothideomycetes genomes: a test case for predicting lifestyles and emergence of pathogens.</title>
        <authorList>
            <person name="Haridas S."/>
            <person name="Albert R."/>
            <person name="Binder M."/>
            <person name="Bloem J."/>
            <person name="Labutti K."/>
            <person name="Salamov A."/>
            <person name="Andreopoulos B."/>
            <person name="Baker S."/>
            <person name="Barry K."/>
            <person name="Bills G."/>
            <person name="Bluhm B."/>
            <person name="Cannon C."/>
            <person name="Castanera R."/>
            <person name="Culley D."/>
            <person name="Daum C."/>
            <person name="Ezra D."/>
            <person name="Gonzalez J."/>
            <person name="Henrissat B."/>
            <person name="Kuo A."/>
            <person name="Liang C."/>
            <person name="Lipzen A."/>
            <person name="Lutzoni F."/>
            <person name="Magnuson J."/>
            <person name="Mondo S."/>
            <person name="Nolan M."/>
            <person name="Ohm R."/>
            <person name="Pangilinan J."/>
            <person name="Park H.-J."/>
            <person name="Ramirez L."/>
            <person name="Alfaro M."/>
            <person name="Sun H."/>
            <person name="Tritt A."/>
            <person name="Yoshinaga Y."/>
            <person name="Zwiers L.-H."/>
            <person name="Turgeon B."/>
            <person name="Goodwin S."/>
            <person name="Spatafora J."/>
            <person name="Crous P."/>
            <person name="Grigoriev I."/>
        </authorList>
    </citation>
    <scope>NUCLEOTIDE SEQUENCE</scope>
    <source>
        <strain evidence="1">ATCC 200398</strain>
    </source>
</reference>
<evidence type="ECO:0000313" key="2">
    <source>
        <dbReference type="Proteomes" id="UP000799755"/>
    </source>
</evidence>